<name>A0A0H2S8L2_9AGAM</name>
<dbReference type="AlphaFoldDB" id="A0A0H2S8L2"/>
<dbReference type="STRING" id="27342.A0A0H2S8L2"/>
<dbReference type="Pfam" id="PF23441">
    <property type="entry name" value="SDR"/>
    <property type="match status" value="1"/>
</dbReference>
<evidence type="ECO:0000256" key="3">
    <source>
        <dbReference type="ARBA" id="ARBA00023002"/>
    </source>
</evidence>
<dbReference type="SUPFAM" id="SSF51735">
    <property type="entry name" value="NAD(P)-binding Rossmann-fold domains"/>
    <property type="match status" value="1"/>
</dbReference>
<dbReference type="PANTHER" id="PTHR43477">
    <property type="entry name" value="DIHYDROANTICAPSIN 7-DEHYDROGENASE"/>
    <property type="match status" value="1"/>
</dbReference>
<sequence>MASSLEGKKIVVIGGSSGVGFGAAKAALLDRAAEVIVVSSSKSKVDDAVERLRKIVASTAGLNGVAKGEVVDATNSAQVKALFERVGEIDHLVWTSGGSIDSNARLAIKETDLDTRRNLFDLKFWGAATAAQAAKFRGGSAASLTLTTGTAQIKPPPGWALISSMVGAVDTLGRGLAVDLAPVRVNVIAPGLVKTELFDNSGFPKEVQTAMFNDSAKKLLVKHVADADEVAEAYLFVMKCAYITGQTIKVDGGHLLV</sequence>
<evidence type="ECO:0000256" key="1">
    <source>
        <dbReference type="ARBA" id="ARBA00006484"/>
    </source>
</evidence>
<dbReference type="OrthoDB" id="294295at2759"/>
<keyword evidence="5" id="KW-1185">Reference proteome</keyword>
<dbReference type="Proteomes" id="UP000053477">
    <property type="component" value="Unassembled WGS sequence"/>
</dbReference>
<evidence type="ECO:0000313" key="4">
    <source>
        <dbReference type="EMBL" id="KLO13216.1"/>
    </source>
</evidence>
<gene>
    <name evidence="4" type="ORF">SCHPADRAFT_904402</name>
</gene>
<dbReference type="PANTHER" id="PTHR43477:SF1">
    <property type="entry name" value="DIHYDROANTICAPSIN 7-DEHYDROGENASE"/>
    <property type="match status" value="1"/>
</dbReference>
<dbReference type="PRINTS" id="PR00081">
    <property type="entry name" value="GDHRDH"/>
</dbReference>
<dbReference type="Gene3D" id="3.40.50.720">
    <property type="entry name" value="NAD(P)-binding Rossmann-like Domain"/>
    <property type="match status" value="1"/>
</dbReference>
<dbReference type="InterPro" id="IPR051122">
    <property type="entry name" value="SDR_DHRS6-like"/>
</dbReference>
<dbReference type="InterPro" id="IPR057571">
    <property type="entry name" value="SDR_PhqE-like"/>
</dbReference>
<keyword evidence="2" id="KW-0521">NADP</keyword>
<evidence type="ECO:0000256" key="2">
    <source>
        <dbReference type="ARBA" id="ARBA00022857"/>
    </source>
</evidence>
<keyword evidence="3" id="KW-0560">Oxidoreductase</keyword>
<accession>A0A0H2S8L2</accession>
<protein>
    <submittedName>
        <fullName evidence="4">NAD(P)-binding protein</fullName>
    </submittedName>
</protein>
<proteinExistence type="inferred from homology"/>
<dbReference type="EMBL" id="KQ085963">
    <property type="protein sequence ID" value="KLO13216.1"/>
    <property type="molecule type" value="Genomic_DNA"/>
</dbReference>
<dbReference type="InterPro" id="IPR002347">
    <property type="entry name" value="SDR_fam"/>
</dbReference>
<reference evidence="4 5" key="1">
    <citation type="submission" date="2015-04" db="EMBL/GenBank/DDBJ databases">
        <title>Complete genome sequence of Schizopora paradoxa KUC8140, a cosmopolitan wood degrader in East Asia.</title>
        <authorList>
            <consortium name="DOE Joint Genome Institute"/>
            <person name="Min B."/>
            <person name="Park H."/>
            <person name="Jang Y."/>
            <person name="Kim J.-J."/>
            <person name="Kim K.H."/>
            <person name="Pangilinan J."/>
            <person name="Lipzen A."/>
            <person name="Riley R."/>
            <person name="Grigoriev I.V."/>
            <person name="Spatafora J.W."/>
            <person name="Choi I.-G."/>
        </authorList>
    </citation>
    <scope>NUCLEOTIDE SEQUENCE [LARGE SCALE GENOMIC DNA]</scope>
    <source>
        <strain evidence="4 5">KUC8140</strain>
    </source>
</reference>
<dbReference type="InParanoid" id="A0A0H2S8L2"/>
<evidence type="ECO:0000313" key="5">
    <source>
        <dbReference type="Proteomes" id="UP000053477"/>
    </source>
</evidence>
<dbReference type="GO" id="GO:0016491">
    <property type="term" value="F:oxidoreductase activity"/>
    <property type="evidence" value="ECO:0007669"/>
    <property type="project" value="UniProtKB-KW"/>
</dbReference>
<organism evidence="4 5">
    <name type="scientific">Schizopora paradoxa</name>
    <dbReference type="NCBI Taxonomy" id="27342"/>
    <lineage>
        <taxon>Eukaryota</taxon>
        <taxon>Fungi</taxon>
        <taxon>Dikarya</taxon>
        <taxon>Basidiomycota</taxon>
        <taxon>Agaricomycotina</taxon>
        <taxon>Agaricomycetes</taxon>
        <taxon>Hymenochaetales</taxon>
        <taxon>Schizoporaceae</taxon>
        <taxon>Schizopora</taxon>
    </lineage>
</organism>
<comment type="similarity">
    <text evidence="1">Belongs to the short-chain dehydrogenases/reductases (SDR) family.</text>
</comment>
<dbReference type="InterPro" id="IPR036291">
    <property type="entry name" value="NAD(P)-bd_dom_sf"/>
</dbReference>